<feature type="transmembrane region" description="Helical" evidence="1">
    <location>
        <begin position="20"/>
        <end position="38"/>
    </location>
</feature>
<sequence>MPPIRAHSAGPTGPLPRRYYTFGTSIGTLATMIGAMFVKSPLRTTDEIY</sequence>
<reference evidence="2 3" key="1">
    <citation type="submission" date="2014-01" db="EMBL/GenBank/DDBJ databases">
        <authorList>
            <person name="Dobos K."/>
            <person name="Lenaerts A."/>
            <person name="Ordway D."/>
            <person name="DeGroote M.A."/>
            <person name="Parker T."/>
            <person name="Sizemore C."/>
            <person name="Tallon L.J."/>
            <person name="Sadzewicz L.K."/>
            <person name="Sengamalay N."/>
            <person name="Fraser C.M."/>
            <person name="Hine E."/>
            <person name="Shefchek K.A."/>
            <person name="Das S.P."/>
            <person name="Tettelin H."/>
        </authorList>
    </citation>
    <scope>NUCLEOTIDE SEQUENCE [LARGE SCALE GENOMIC DNA]</scope>
    <source>
        <strain evidence="2 3">Harvey</strain>
    </source>
</reference>
<evidence type="ECO:0000313" key="2">
    <source>
        <dbReference type="EMBL" id="EUA92084.1"/>
    </source>
</evidence>
<keyword evidence="1" id="KW-0812">Transmembrane</keyword>
<comment type="caution">
    <text evidence="2">The sequence shown here is derived from an EMBL/GenBank/DDBJ whole genome shotgun (WGS) entry which is preliminary data.</text>
</comment>
<keyword evidence="3" id="KW-1185">Reference proteome</keyword>
<keyword evidence="1" id="KW-1133">Transmembrane helix</keyword>
<evidence type="ECO:0000256" key="1">
    <source>
        <dbReference type="SAM" id="Phobius"/>
    </source>
</evidence>
<proteinExistence type="predicted"/>
<evidence type="ECO:0000313" key="3">
    <source>
        <dbReference type="Proteomes" id="UP000020681"/>
    </source>
</evidence>
<organism evidence="2 3">
    <name type="scientific">Mycobacterium ulcerans str. Harvey</name>
    <dbReference type="NCBI Taxonomy" id="1299332"/>
    <lineage>
        <taxon>Bacteria</taxon>
        <taxon>Bacillati</taxon>
        <taxon>Actinomycetota</taxon>
        <taxon>Actinomycetes</taxon>
        <taxon>Mycobacteriales</taxon>
        <taxon>Mycobacteriaceae</taxon>
        <taxon>Mycobacterium</taxon>
        <taxon>Mycobacterium ulcerans group</taxon>
    </lineage>
</organism>
<gene>
    <name evidence="2" type="ORF">I551_1417</name>
</gene>
<name>A0ABP3AQS4_MYCUL</name>
<accession>A0ABP3AQS4</accession>
<dbReference type="EMBL" id="JAOL01000081">
    <property type="protein sequence ID" value="EUA92084.1"/>
    <property type="molecule type" value="Genomic_DNA"/>
</dbReference>
<dbReference type="Proteomes" id="UP000020681">
    <property type="component" value="Unassembled WGS sequence"/>
</dbReference>
<protein>
    <submittedName>
        <fullName evidence="2">Uncharacterized protein</fullName>
    </submittedName>
</protein>
<keyword evidence="1" id="KW-0472">Membrane</keyword>